<dbReference type="AlphaFoldDB" id="X0U5D6"/>
<dbReference type="EMBL" id="BARS01013210">
    <property type="protein sequence ID" value="GAF94551.1"/>
    <property type="molecule type" value="Genomic_DNA"/>
</dbReference>
<proteinExistence type="predicted"/>
<accession>X0U5D6</accession>
<gene>
    <name evidence="1" type="ORF">S01H1_23089</name>
</gene>
<name>X0U5D6_9ZZZZ</name>
<sequence length="29" mass="3505">TWEPYLTGWNYYDIKLIIKNMIAVHGHDI</sequence>
<protein>
    <submittedName>
        <fullName evidence="1">Uncharacterized protein</fullName>
    </submittedName>
</protein>
<reference evidence="1" key="1">
    <citation type="journal article" date="2014" name="Front. Microbiol.">
        <title>High frequency of phylogenetically diverse reductive dehalogenase-homologous genes in deep subseafloor sedimentary metagenomes.</title>
        <authorList>
            <person name="Kawai M."/>
            <person name="Futagami T."/>
            <person name="Toyoda A."/>
            <person name="Takaki Y."/>
            <person name="Nishi S."/>
            <person name="Hori S."/>
            <person name="Arai W."/>
            <person name="Tsubouchi T."/>
            <person name="Morono Y."/>
            <person name="Uchiyama I."/>
            <person name="Ito T."/>
            <person name="Fujiyama A."/>
            <person name="Inagaki F."/>
            <person name="Takami H."/>
        </authorList>
    </citation>
    <scope>NUCLEOTIDE SEQUENCE</scope>
    <source>
        <strain evidence="1">Expedition CK06-06</strain>
    </source>
</reference>
<evidence type="ECO:0000313" key="1">
    <source>
        <dbReference type="EMBL" id="GAF94551.1"/>
    </source>
</evidence>
<feature type="non-terminal residue" evidence="1">
    <location>
        <position position="1"/>
    </location>
</feature>
<comment type="caution">
    <text evidence="1">The sequence shown here is derived from an EMBL/GenBank/DDBJ whole genome shotgun (WGS) entry which is preliminary data.</text>
</comment>
<organism evidence="1">
    <name type="scientific">marine sediment metagenome</name>
    <dbReference type="NCBI Taxonomy" id="412755"/>
    <lineage>
        <taxon>unclassified sequences</taxon>
        <taxon>metagenomes</taxon>
        <taxon>ecological metagenomes</taxon>
    </lineage>
</organism>